<organism evidence="8 9">
    <name type="scientific">Labrys neptuniae</name>
    <dbReference type="NCBI Taxonomy" id="376174"/>
    <lineage>
        <taxon>Bacteria</taxon>
        <taxon>Pseudomonadati</taxon>
        <taxon>Pseudomonadota</taxon>
        <taxon>Alphaproteobacteria</taxon>
        <taxon>Hyphomicrobiales</taxon>
        <taxon>Xanthobacteraceae</taxon>
        <taxon>Labrys</taxon>
    </lineage>
</organism>
<keyword evidence="2" id="KW-1003">Cell membrane</keyword>
<evidence type="ECO:0000313" key="8">
    <source>
        <dbReference type="EMBL" id="MEW9305769.1"/>
    </source>
</evidence>
<feature type="transmembrane region" description="Helical" evidence="6">
    <location>
        <begin position="82"/>
        <end position="105"/>
    </location>
</feature>
<keyword evidence="4 6" id="KW-1133">Transmembrane helix</keyword>
<evidence type="ECO:0000313" key="9">
    <source>
        <dbReference type="Proteomes" id="UP001555786"/>
    </source>
</evidence>
<dbReference type="EMBL" id="JBFNQD010000002">
    <property type="protein sequence ID" value="MEW9305769.1"/>
    <property type="molecule type" value="Genomic_DNA"/>
</dbReference>
<dbReference type="RefSeq" id="WP_367623715.1">
    <property type="nucleotide sequence ID" value="NZ_JBFNQD010000002.1"/>
</dbReference>
<dbReference type="InterPro" id="IPR020846">
    <property type="entry name" value="MFS_dom"/>
</dbReference>
<dbReference type="InterPro" id="IPR011701">
    <property type="entry name" value="MFS"/>
</dbReference>
<gene>
    <name evidence="8" type="ORF">ABXS05_09500</name>
</gene>
<feature type="domain" description="Major facilitator superfamily (MFS) profile" evidence="7">
    <location>
        <begin position="16"/>
        <end position="397"/>
    </location>
</feature>
<feature type="transmembrane region" description="Helical" evidence="6">
    <location>
        <begin position="330"/>
        <end position="347"/>
    </location>
</feature>
<feature type="transmembrane region" description="Helical" evidence="6">
    <location>
        <begin position="140"/>
        <end position="162"/>
    </location>
</feature>
<sequence>MAPPLLLPRSTTAWPAVAVVVASGIAASLQVGKTLIAAPMLQADLGLGLGAIGWLAGIFAVLGLAGGIPAGAAISGFGDRRMLVLGLGAIAAGSGLGALTSHYGVLVTSRIVEGLGFLLVTVAGPAILNRISPAGQRDLAFALWSCFMPAGIALAMLAGPFFGNWRAIWWSGAMITSLAILAALVTVPGSPRRSPTPPQRLARNVLAVLTAGGPPLLALCFALYSLMFFALFSFLPVLLMQRMGLGYGTAGMVSALASASNILGNLAAGFLLSRGARRAVLIASASLVMGIAAPCVFLQIFPNGPLLLLCIMFSAVGGLIPATLLSSAPVLAPAAALAPMVVGLTMQGSSLGQVAGPVAVGALIDTYGWGSASLLVVAAAAAAIALALALGRIDRPAAPSPSGP</sequence>
<evidence type="ECO:0000256" key="5">
    <source>
        <dbReference type="ARBA" id="ARBA00023136"/>
    </source>
</evidence>
<dbReference type="InterPro" id="IPR050189">
    <property type="entry name" value="MFS_Efflux_Transporters"/>
</dbReference>
<feature type="transmembrane region" description="Helical" evidence="6">
    <location>
        <begin position="367"/>
        <end position="390"/>
    </location>
</feature>
<evidence type="ECO:0000256" key="6">
    <source>
        <dbReference type="SAM" id="Phobius"/>
    </source>
</evidence>
<comment type="subcellular location">
    <subcellularLocation>
        <location evidence="1">Cell membrane</location>
        <topology evidence="1">Multi-pass membrane protein</topology>
    </subcellularLocation>
</comment>
<feature type="transmembrane region" description="Helical" evidence="6">
    <location>
        <begin position="279"/>
        <end position="300"/>
    </location>
</feature>
<feature type="transmembrane region" description="Helical" evidence="6">
    <location>
        <begin position="247"/>
        <end position="272"/>
    </location>
</feature>
<feature type="transmembrane region" description="Helical" evidence="6">
    <location>
        <begin position="12"/>
        <end position="31"/>
    </location>
</feature>
<dbReference type="Proteomes" id="UP001555786">
    <property type="component" value="Unassembled WGS sequence"/>
</dbReference>
<evidence type="ECO:0000256" key="2">
    <source>
        <dbReference type="ARBA" id="ARBA00022475"/>
    </source>
</evidence>
<evidence type="ECO:0000259" key="7">
    <source>
        <dbReference type="PROSITE" id="PS50850"/>
    </source>
</evidence>
<keyword evidence="3 6" id="KW-0812">Transmembrane</keyword>
<dbReference type="InterPro" id="IPR036259">
    <property type="entry name" value="MFS_trans_sf"/>
</dbReference>
<protein>
    <submittedName>
        <fullName evidence="8">MFS transporter</fullName>
    </submittedName>
</protein>
<feature type="transmembrane region" description="Helical" evidence="6">
    <location>
        <begin position="111"/>
        <end position="128"/>
    </location>
</feature>
<keyword evidence="5 6" id="KW-0472">Membrane</keyword>
<proteinExistence type="predicted"/>
<feature type="transmembrane region" description="Helical" evidence="6">
    <location>
        <begin position="51"/>
        <end position="70"/>
    </location>
</feature>
<dbReference type="PANTHER" id="PTHR43124">
    <property type="entry name" value="PURINE EFFLUX PUMP PBUE"/>
    <property type="match status" value="1"/>
</dbReference>
<feature type="transmembrane region" description="Helical" evidence="6">
    <location>
        <begin position="168"/>
        <end position="187"/>
    </location>
</feature>
<keyword evidence="9" id="KW-1185">Reference proteome</keyword>
<evidence type="ECO:0000256" key="4">
    <source>
        <dbReference type="ARBA" id="ARBA00022989"/>
    </source>
</evidence>
<name>A0ABV3PJH0_9HYPH</name>
<dbReference type="PROSITE" id="PS50850">
    <property type="entry name" value="MFS"/>
    <property type="match status" value="1"/>
</dbReference>
<comment type="caution">
    <text evidence="8">The sequence shown here is derived from an EMBL/GenBank/DDBJ whole genome shotgun (WGS) entry which is preliminary data.</text>
</comment>
<evidence type="ECO:0000256" key="1">
    <source>
        <dbReference type="ARBA" id="ARBA00004651"/>
    </source>
</evidence>
<dbReference type="Gene3D" id="1.20.1250.20">
    <property type="entry name" value="MFS general substrate transporter like domains"/>
    <property type="match status" value="2"/>
</dbReference>
<evidence type="ECO:0000256" key="3">
    <source>
        <dbReference type="ARBA" id="ARBA00022692"/>
    </source>
</evidence>
<accession>A0ABV3PJH0</accession>
<dbReference type="SUPFAM" id="SSF103473">
    <property type="entry name" value="MFS general substrate transporter"/>
    <property type="match status" value="1"/>
</dbReference>
<dbReference type="PANTHER" id="PTHR43124:SF3">
    <property type="entry name" value="CHLORAMPHENICOL EFFLUX PUMP RV0191"/>
    <property type="match status" value="1"/>
</dbReference>
<feature type="transmembrane region" description="Helical" evidence="6">
    <location>
        <begin position="208"/>
        <end position="235"/>
    </location>
</feature>
<dbReference type="Pfam" id="PF07690">
    <property type="entry name" value="MFS_1"/>
    <property type="match status" value="1"/>
</dbReference>
<feature type="transmembrane region" description="Helical" evidence="6">
    <location>
        <begin position="306"/>
        <end position="325"/>
    </location>
</feature>
<reference evidence="8 9" key="1">
    <citation type="submission" date="2024-07" db="EMBL/GenBank/DDBJ databases">
        <title>Description of Labrys sedimenti sp. nov., isolated from a diclofenac-degrading enrichment culture.</title>
        <authorList>
            <person name="Tancsics A."/>
            <person name="Csepanyi A."/>
        </authorList>
    </citation>
    <scope>NUCLEOTIDE SEQUENCE [LARGE SCALE GENOMIC DNA]</scope>
    <source>
        <strain evidence="8 9">LMG 23578</strain>
    </source>
</reference>